<dbReference type="PANTHER" id="PTHR43537:SF49">
    <property type="entry name" value="TRANSCRIPTIONAL REGULATORY PROTEIN"/>
    <property type="match status" value="1"/>
</dbReference>
<dbReference type="InterPro" id="IPR008920">
    <property type="entry name" value="TF_FadR/GntR_C"/>
</dbReference>
<dbReference type="Pfam" id="PF07729">
    <property type="entry name" value="FCD"/>
    <property type="match status" value="1"/>
</dbReference>
<dbReference type="GO" id="GO:0003677">
    <property type="term" value="F:DNA binding"/>
    <property type="evidence" value="ECO:0007669"/>
    <property type="project" value="UniProtKB-KW"/>
</dbReference>
<reference evidence="5 6" key="1">
    <citation type="submission" date="2015-03" db="EMBL/GenBank/DDBJ databases">
        <title>Genome Sequence of Kiloniella spongiae MEBiC09566, isolated from a marine sponge.</title>
        <authorList>
            <person name="Shao Z."/>
            <person name="Wang L."/>
            <person name="Li X."/>
        </authorList>
    </citation>
    <scope>NUCLEOTIDE SEQUENCE [LARGE SCALE GENOMIC DNA]</scope>
    <source>
        <strain evidence="5 6">MEBiC09566</strain>
    </source>
</reference>
<keyword evidence="3" id="KW-0804">Transcription</keyword>
<keyword evidence="2" id="KW-0238">DNA-binding</keyword>
<dbReference type="Pfam" id="PF00392">
    <property type="entry name" value="GntR"/>
    <property type="match status" value="1"/>
</dbReference>
<accession>A0A0H2ME02</accession>
<dbReference type="SMART" id="SM00895">
    <property type="entry name" value="FCD"/>
    <property type="match status" value="1"/>
</dbReference>
<sequence length="208" mass="23672">MSDAIAMQLRSDILRGEIVGGDRLRQDHIAARFGASHVPVREALQKLGAEGLVLFQPRRGAMVTPLTQEDAQEITDMRVELECLALKKAMTLFKITDHEEAREAIARGNTSEDLDQLMSANWDFHRSIYAGEQQPRLMNSLNELWLHNERYQRLVFETMPYKLKSQQEHVDILTAVESDKCDDAVDLLVKHICEGGAMMTQILRDRLA</sequence>
<protein>
    <recommendedName>
        <fullName evidence="4">HTH gntR-type domain-containing protein</fullName>
    </recommendedName>
</protein>
<gene>
    <name evidence="5" type="ORF">WH96_11795</name>
</gene>
<dbReference type="Gene3D" id="1.20.120.530">
    <property type="entry name" value="GntR ligand-binding domain-like"/>
    <property type="match status" value="1"/>
</dbReference>
<evidence type="ECO:0000256" key="2">
    <source>
        <dbReference type="ARBA" id="ARBA00023125"/>
    </source>
</evidence>
<evidence type="ECO:0000256" key="1">
    <source>
        <dbReference type="ARBA" id="ARBA00023015"/>
    </source>
</evidence>
<evidence type="ECO:0000256" key="3">
    <source>
        <dbReference type="ARBA" id="ARBA00023163"/>
    </source>
</evidence>
<dbReference type="InterPro" id="IPR000524">
    <property type="entry name" value="Tscrpt_reg_HTH_GntR"/>
</dbReference>
<dbReference type="InterPro" id="IPR036388">
    <property type="entry name" value="WH-like_DNA-bd_sf"/>
</dbReference>
<dbReference type="SUPFAM" id="SSF48008">
    <property type="entry name" value="GntR ligand-binding domain-like"/>
    <property type="match status" value="1"/>
</dbReference>
<feature type="domain" description="HTH gntR-type" evidence="4">
    <location>
        <begin position="1"/>
        <end position="66"/>
    </location>
</feature>
<dbReference type="Proteomes" id="UP000035444">
    <property type="component" value="Unassembled WGS sequence"/>
</dbReference>
<keyword evidence="1" id="KW-0805">Transcription regulation</keyword>
<evidence type="ECO:0000313" key="5">
    <source>
        <dbReference type="EMBL" id="KLN60421.1"/>
    </source>
</evidence>
<name>A0A0H2ME02_9PROT</name>
<organism evidence="5 6">
    <name type="scientific">Kiloniella spongiae</name>
    <dbReference type="NCBI Taxonomy" id="1489064"/>
    <lineage>
        <taxon>Bacteria</taxon>
        <taxon>Pseudomonadati</taxon>
        <taxon>Pseudomonadota</taxon>
        <taxon>Alphaproteobacteria</taxon>
        <taxon>Rhodospirillales</taxon>
        <taxon>Kiloniellaceae</taxon>
        <taxon>Kiloniella</taxon>
    </lineage>
</organism>
<dbReference type="Gene3D" id="1.10.10.10">
    <property type="entry name" value="Winged helix-like DNA-binding domain superfamily/Winged helix DNA-binding domain"/>
    <property type="match status" value="1"/>
</dbReference>
<dbReference type="SMART" id="SM00345">
    <property type="entry name" value="HTH_GNTR"/>
    <property type="match status" value="1"/>
</dbReference>
<dbReference type="AlphaFoldDB" id="A0A0H2ME02"/>
<dbReference type="PANTHER" id="PTHR43537">
    <property type="entry name" value="TRANSCRIPTIONAL REGULATOR, GNTR FAMILY"/>
    <property type="match status" value="1"/>
</dbReference>
<proteinExistence type="predicted"/>
<dbReference type="PROSITE" id="PS50949">
    <property type="entry name" value="HTH_GNTR"/>
    <property type="match status" value="1"/>
</dbReference>
<evidence type="ECO:0000259" key="4">
    <source>
        <dbReference type="PROSITE" id="PS50949"/>
    </source>
</evidence>
<dbReference type="PATRIC" id="fig|1489064.4.peg.3678"/>
<dbReference type="SUPFAM" id="SSF46785">
    <property type="entry name" value="Winged helix' DNA-binding domain"/>
    <property type="match status" value="1"/>
</dbReference>
<dbReference type="GO" id="GO:0003700">
    <property type="term" value="F:DNA-binding transcription factor activity"/>
    <property type="evidence" value="ECO:0007669"/>
    <property type="project" value="InterPro"/>
</dbReference>
<dbReference type="STRING" id="1489064.WH96_11795"/>
<dbReference type="InterPro" id="IPR011711">
    <property type="entry name" value="GntR_C"/>
</dbReference>
<dbReference type="InterPro" id="IPR036390">
    <property type="entry name" value="WH_DNA-bd_sf"/>
</dbReference>
<keyword evidence="6" id="KW-1185">Reference proteome</keyword>
<evidence type="ECO:0000313" key="6">
    <source>
        <dbReference type="Proteomes" id="UP000035444"/>
    </source>
</evidence>
<comment type="caution">
    <text evidence="5">The sequence shown here is derived from an EMBL/GenBank/DDBJ whole genome shotgun (WGS) entry which is preliminary data.</text>
</comment>
<dbReference type="EMBL" id="LAQL01000007">
    <property type="protein sequence ID" value="KLN60421.1"/>
    <property type="molecule type" value="Genomic_DNA"/>
</dbReference>